<dbReference type="EMBL" id="JAPCWZ010000005">
    <property type="protein sequence ID" value="KAK8862258.1"/>
    <property type="molecule type" value="Genomic_DNA"/>
</dbReference>
<evidence type="ECO:0000256" key="1">
    <source>
        <dbReference type="SAM" id="MobiDB-lite"/>
    </source>
</evidence>
<evidence type="ECO:0000313" key="3">
    <source>
        <dbReference type="EMBL" id="KAK8862258.1"/>
    </source>
</evidence>
<name>A0ABR2IG44_9PEZI</name>
<feature type="domain" description="DUF6590" evidence="2">
    <location>
        <begin position="22"/>
        <end position="156"/>
    </location>
</feature>
<feature type="region of interest" description="Disordered" evidence="1">
    <location>
        <begin position="759"/>
        <end position="789"/>
    </location>
</feature>
<feature type="compositionally biased region" description="Polar residues" evidence="1">
    <location>
        <begin position="808"/>
        <end position="817"/>
    </location>
</feature>
<dbReference type="Pfam" id="PF20233">
    <property type="entry name" value="DUF6590"/>
    <property type="match status" value="1"/>
</dbReference>
<feature type="region of interest" description="Disordered" evidence="1">
    <location>
        <begin position="630"/>
        <end position="665"/>
    </location>
</feature>
<dbReference type="Proteomes" id="UP001390339">
    <property type="component" value="Unassembled WGS sequence"/>
</dbReference>
<evidence type="ECO:0000259" key="2">
    <source>
        <dbReference type="Pfam" id="PF20233"/>
    </source>
</evidence>
<feature type="region of interest" description="Disordered" evidence="1">
    <location>
        <begin position="804"/>
        <end position="824"/>
    </location>
</feature>
<dbReference type="InterPro" id="IPR046497">
    <property type="entry name" value="DUF6590"/>
</dbReference>
<proteinExistence type="predicted"/>
<feature type="region of interest" description="Disordered" evidence="1">
    <location>
        <begin position="588"/>
        <end position="608"/>
    </location>
</feature>
<feature type="compositionally biased region" description="Basic and acidic residues" evidence="1">
    <location>
        <begin position="648"/>
        <end position="661"/>
    </location>
</feature>
<feature type="compositionally biased region" description="Polar residues" evidence="1">
    <location>
        <begin position="545"/>
        <end position="558"/>
    </location>
</feature>
<accession>A0ABR2IG44</accession>
<gene>
    <name evidence="3" type="ORF">PGQ11_008493</name>
</gene>
<protein>
    <submittedName>
        <fullName evidence="3">Heterokaryon incompatibility protein</fullName>
    </submittedName>
</protein>
<comment type="caution">
    <text evidence="3">The sequence shown here is derived from an EMBL/GenBank/DDBJ whole genome shotgun (WGS) entry which is preliminary data.</text>
</comment>
<keyword evidence="4" id="KW-1185">Reference proteome</keyword>
<organism evidence="3 4">
    <name type="scientific">Apiospora arundinis</name>
    <dbReference type="NCBI Taxonomy" id="335852"/>
    <lineage>
        <taxon>Eukaryota</taxon>
        <taxon>Fungi</taxon>
        <taxon>Dikarya</taxon>
        <taxon>Ascomycota</taxon>
        <taxon>Pezizomycotina</taxon>
        <taxon>Sordariomycetes</taxon>
        <taxon>Xylariomycetidae</taxon>
        <taxon>Amphisphaeriales</taxon>
        <taxon>Apiosporaceae</taxon>
        <taxon>Apiospora</taxon>
    </lineage>
</organism>
<sequence>MAEIVDTAATSLIAKRINKPGRYFRTGRVFATIVMEPSSARQGSSSSGFEKIRRFIVVHEGHHLAWCVPIHTYEGRGFHKPGIRLQDHAQIYEFHEETVGRHIPLRDPIGIVIEGSDDIHRLHPASVANFGKVNSIEHDKPVVNVGFVPRVHVNRLSLKLNDLDISTSKTKMKKLRRDEGQFNVTIWDTGGLEIGELDLGDGGSLNLTASGDSKVELGSIKDGGNGFVNMSVSEGASLKLGLYNHRGPLRLSTENTASLSIENANINDGNANVITSGQSGTKIGILEGCDGVFNAVVNDLASLELNSVHFRRGTFNVSTTSRSSAINNFVGVETSFNIRPSGAASLKMDTATLDKSIFNIISKDQSTTDIKHINSVLSIFNSKTFDEASLKIGKGVLTECSSNLSSTDQSTTTIEELRGYDTSPNAKVSITALLNIDDTAQSQGSSGILPKDRSHSDIDGTTCAKILDTNTQCPEEDDWVELPPTLTLSEYPVPSSWEPQRSILVTMSGFNWLQKLPKTRLQLRELMQQVSKADGSGPNLPLQGGPSTTFSDEQSLSEPSREPVLSNQGQVATVKTDTDLAQPMVKGDTAAKVSEASQPDLCRPQPSEEYDWRTELGRRILGLRPVKKKHLASDQLEGDSQTDIGTVQRRERSSRRTEPTRTSRGIRMRLENDAHLDIGQFQAEGDIGVDMKGASSMKVDSLQRSQGANWRPDQNSTGRGIAMRLENDAHMDIGQFQTEGDVDVDMKGASRMKVSSFQRSEGPDEYGDTRRHEFGTANPTTLRQPAHLMPQDDHLEYVFVERRANSPRCPSSLSRGNVTEVDED</sequence>
<reference evidence="3 4" key="1">
    <citation type="journal article" date="2024" name="IMA Fungus">
        <title>Apiospora arundinis, a panoply of carbohydrate-active enzymes and secondary metabolites.</title>
        <authorList>
            <person name="Sorensen T."/>
            <person name="Petersen C."/>
            <person name="Muurmann A.T."/>
            <person name="Christiansen J.V."/>
            <person name="Brundto M.L."/>
            <person name="Overgaard C.K."/>
            <person name="Boysen A.T."/>
            <person name="Wollenberg R.D."/>
            <person name="Larsen T.O."/>
            <person name="Sorensen J.L."/>
            <person name="Nielsen K.L."/>
            <person name="Sondergaard T.E."/>
        </authorList>
    </citation>
    <scope>NUCLEOTIDE SEQUENCE [LARGE SCALE GENOMIC DNA]</scope>
    <source>
        <strain evidence="3 4">AAU 773</strain>
    </source>
</reference>
<feature type="region of interest" description="Disordered" evidence="1">
    <location>
        <begin position="530"/>
        <end position="572"/>
    </location>
</feature>
<evidence type="ECO:0000313" key="4">
    <source>
        <dbReference type="Proteomes" id="UP001390339"/>
    </source>
</evidence>